<dbReference type="InterPro" id="IPR036206">
    <property type="entry name" value="ThiamineP_synth_sf"/>
</dbReference>
<evidence type="ECO:0000256" key="9">
    <source>
        <dbReference type="ARBA" id="ARBA00022842"/>
    </source>
</evidence>
<evidence type="ECO:0000259" key="15">
    <source>
        <dbReference type="Pfam" id="PF02581"/>
    </source>
</evidence>
<dbReference type="SUPFAM" id="SSF51391">
    <property type="entry name" value="Thiamin phosphate synthase"/>
    <property type="match status" value="1"/>
</dbReference>
<evidence type="ECO:0000256" key="6">
    <source>
        <dbReference type="ARBA" id="ARBA00022741"/>
    </source>
</evidence>
<reference evidence="17 18" key="1">
    <citation type="submission" date="2024-03" db="EMBL/GenBank/DDBJ databases">
        <authorList>
            <person name="Gkanogiannis A."/>
            <person name="Becerra Lopez-Lavalle L."/>
        </authorList>
    </citation>
    <scope>NUCLEOTIDE SEQUENCE [LARGE SCALE GENOMIC DNA]</scope>
</reference>
<dbReference type="EMBL" id="OZ021741">
    <property type="protein sequence ID" value="CAK9326789.1"/>
    <property type="molecule type" value="Genomic_DNA"/>
</dbReference>
<dbReference type="CDD" id="cd01169">
    <property type="entry name" value="HMPP_kinase"/>
    <property type="match status" value="1"/>
</dbReference>
<dbReference type="Gene3D" id="3.40.1190.20">
    <property type="match status" value="1"/>
</dbReference>
<comment type="catalytic activity">
    <reaction evidence="14">
        <text>2-[(2R,5Z)-2-carboxy-4-methylthiazol-5(2H)-ylidene]ethyl phosphate + 4-amino-2-methyl-5-(diphosphooxymethyl)pyrimidine + 2 H(+) = thiamine phosphate + CO2 + diphosphate</text>
        <dbReference type="Rhea" id="RHEA:47844"/>
        <dbReference type="ChEBI" id="CHEBI:15378"/>
        <dbReference type="ChEBI" id="CHEBI:16526"/>
        <dbReference type="ChEBI" id="CHEBI:33019"/>
        <dbReference type="ChEBI" id="CHEBI:37575"/>
        <dbReference type="ChEBI" id="CHEBI:57841"/>
        <dbReference type="ChEBI" id="CHEBI:62899"/>
        <dbReference type="EC" id="2.5.1.3"/>
    </reaction>
</comment>
<name>A0ABP0Z204_9ROSI</name>
<evidence type="ECO:0000256" key="11">
    <source>
        <dbReference type="ARBA" id="ARBA00023268"/>
    </source>
</evidence>
<dbReference type="InterPro" id="IPR034291">
    <property type="entry name" value="TMP_synthase"/>
</dbReference>
<comment type="catalytic activity">
    <reaction evidence="13">
        <text>2-(2-carboxy-4-methylthiazol-5-yl)ethyl phosphate + 4-amino-2-methyl-5-(diphosphooxymethyl)pyrimidine + 2 H(+) = thiamine phosphate + CO2 + diphosphate</text>
        <dbReference type="Rhea" id="RHEA:47848"/>
        <dbReference type="ChEBI" id="CHEBI:15378"/>
        <dbReference type="ChEBI" id="CHEBI:16526"/>
        <dbReference type="ChEBI" id="CHEBI:33019"/>
        <dbReference type="ChEBI" id="CHEBI:37575"/>
        <dbReference type="ChEBI" id="CHEBI:57841"/>
        <dbReference type="ChEBI" id="CHEBI:62890"/>
        <dbReference type="EC" id="2.5.1.3"/>
    </reaction>
</comment>
<dbReference type="NCBIfam" id="TIGR00097">
    <property type="entry name" value="HMP-P_kinase"/>
    <property type="match status" value="1"/>
</dbReference>
<evidence type="ECO:0000256" key="8">
    <source>
        <dbReference type="ARBA" id="ARBA00022840"/>
    </source>
</evidence>
<accession>A0ABP0Z204</accession>
<dbReference type="HAMAP" id="MF_00097">
    <property type="entry name" value="TMP_synthase"/>
    <property type="match status" value="1"/>
</dbReference>
<proteinExistence type="inferred from homology"/>
<dbReference type="EC" id="2.5.1.3" evidence="3"/>
<gene>
    <name evidence="17" type="ORF">CITCOLO1_LOCUS19148</name>
</gene>
<keyword evidence="8" id="KW-0067">ATP-binding</keyword>
<evidence type="ECO:0000313" key="17">
    <source>
        <dbReference type="EMBL" id="CAK9326789.1"/>
    </source>
</evidence>
<comment type="catalytic activity">
    <reaction evidence="12">
        <text>4-methyl-5-(2-phosphooxyethyl)-thiazole + 4-amino-2-methyl-5-(diphosphooxymethyl)pyrimidine + H(+) = thiamine phosphate + diphosphate</text>
        <dbReference type="Rhea" id="RHEA:22328"/>
        <dbReference type="ChEBI" id="CHEBI:15378"/>
        <dbReference type="ChEBI" id="CHEBI:33019"/>
        <dbReference type="ChEBI" id="CHEBI:37575"/>
        <dbReference type="ChEBI" id="CHEBI:57841"/>
        <dbReference type="ChEBI" id="CHEBI:58296"/>
        <dbReference type="EC" id="2.5.1.3"/>
    </reaction>
</comment>
<evidence type="ECO:0000256" key="12">
    <source>
        <dbReference type="ARBA" id="ARBA00047334"/>
    </source>
</evidence>
<evidence type="ECO:0000256" key="2">
    <source>
        <dbReference type="ARBA" id="ARBA00005165"/>
    </source>
</evidence>
<keyword evidence="7" id="KW-0418">Kinase</keyword>
<keyword evidence="5" id="KW-0479">Metal-binding</keyword>
<dbReference type="InterPro" id="IPR004399">
    <property type="entry name" value="HMP/HMP-P_kinase_dom"/>
</dbReference>
<evidence type="ECO:0000256" key="7">
    <source>
        <dbReference type="ARBA" id="ARBA00022777"/>
    </source>
</evidence>
<dbReference type="Gene3D" id="3.20.20.70">
    <property type="entry name" value="Aldolase class I"/>
    <property type="match status" value="1"/>
</dbReference>
<sequence length="634" mass="67607">MTALSNFAATSDAHYHSTSYPPAISLRLDAPRPPFLPATDLTLPPYAALSAAPVSAFRRNCRRHLPLTLSRVSKQSALHISVLFIRNTVLQPLTGAVGEMVPLPLISQIPKFNQVSRFCVAMKKQEETVVASSDRYEMRIPHVLSVAGSDSGAGAGIQADLKTCAARGVYCSTVITAITAQNTAGVQDVNIVPEGFVSEQLKSVLSDMQVDVVKTGMLPSTGIVRVLHQRLKEFPIQALVVDPVMVSTSGDVLAGPTIVSVLQEELLPMADLVTPNLKEASALLGGMPLKTISDMRHAATLIHQMGSKNVLVKGGDLPDPLDAIDIFFDGKDLHELRSSRIKTRNTHGTGCSLASCIAAELAKGSSMFSAVKASKQFIERALKYSKDISIGNGPQGPFDHLCRLKSQEQSSYRQGYFNPADLFLYAVTDSGMNKRWDRSITDAVKAAVEGGATIVQIREKDAKTRDFLEAAKACIKICHAHGVPLLINDRIDIALACDADGVHVGQSDIPAHEVRSLLGPNKIIGVSCKTPEQAEQAWLDGADYIGCGGVYPTNTKANNLTVGIDGLKIVCLASKLPVVAIGGINQSNAAAVMEIGVPNLKGVAVVSALFDRQCVLEEALKLHATLVEATTSNI</sequence>
<comment type="pathway">
    <text evidence="2">Cofactor biosynthesis; thiamine diphosphate biosynthesis; thiamine phosphate from 4-amino-2-methyl-5-diphosphomethylpyrimidine and 4-methyl-5-(2-phosphoethyl)-thiazole: step 1/1.</text>
</comment>
<dbReference type="SUPFAM" id="SSF53613">
    <property type="entry name" value="Ribokinase-like"/>
    <property type="match status" value="1"/>
</dbReference>
<evidence type="ECO:0000256" key="3">
    <source>
        <dbReference type="ARBA" id="ARBA00012830"/>
    </source>
</evidence>
<dbReference type="NCBIfam" id="TIGR00693">
    <property type="entry name" value="thiE"/>
    <property type="match status" value="1"/>
</dbReference>
<evidence type="ECO:0000256" key="13">
    <source>
        <dbReference type="ARBA" id="ARBA00047851"/>
    </source>
</evidence>
<dbReference type="InterPro" id="IPR022998">
    <property type="entry name" value="ThiamineP_synth_TenI"/>
</dbReference>
<evidence type="ECO:0000256" key="5">
    <source>
        <dbReference type="ARBA" id="ARBA00022723"/>
    </source>
</evidence>
<dbReference type="PANTHER" id="PTHR20858:SF17">
    <property type="entry name" value="HYDROXYMETHYLPYRIMIDINE_PHOSPHOMETHYLPYRIMIDINE KINASE THI20-RELATED"/>
    <property type="match status" value="1"/>
</dbReference>
<keyword evidence="11" id="KW-0511">Multifunctional enzyme</keyword>
<evidence type="ECO:0000256" key="14">
    <source>
        <dbReference type="ARBA" id="ARBA00047883"/>
    </source>
</evidence>
<keyword evidence="10" id="KW-0784">Thiamine biosynthesis</keyword>
<evidence type="ECO:0000256" key="10">
    <source>
        <dbReference type="ARBA" id="ARBA00022977"/>
    </source>
</evidence>
<keyword evidence="18" id="KW-1185">Reference proteome</keyword>
<keyword evidence="4" id="KW-0808">Transferase</keyword>
<dbReference type="Pfam" id="PF02581">
    <property type="entry name" value="TMP-TENI"/>
    <property type="match status" value="1"/>
</dbReference>
<dbReference type="InterPro" id="IPR029056">
    <property type="entry name" value="Ribokinase-like"/>
</dbReference>
<comment type="cofactor">
    <cofactor evidence="1">
        <name>Mg(2+)</name>
        <dbReference type="ChEBI" id="CHEBI:18420"/>
    </cofactor>
</comment>
<dbReference type="PANTHER" id="PTHR20858">
    <property type="entry name" value="PHOSPHOMETHYLPYRIMIDINE KINASE"/>
    <property type="match status" value="1"/>
</dbReference>
<dbReference type="InterPro" id="IPR013749">
    <property type="entry name" value="PM/HMP-P_kinase-1"/>
</dbReference>
<feature type="domain" description="Thiamine phosphate synthase/TenI" evidence="15">
    <location>
        <begin position="424"/>
        <end position="609"/>
    </location>
</feature>
<dbReference type="InterPro" id="IPR013785">
    <property type="entry name" value="Aldolase_TIM"/>
</dbReference>
<dbReference type="CDD" id="cd00564">
    <property type="entry name" value="TMP_TenI"/>
    <property type="match status" value="1"/>
</dbReference>
<keyword evidence="9" id="KW-0460">Magnesium</keyword>
<evidence type="ECO:0000256" key="1">
    <source>
        <dbReference type="ARBA" id="ARBA00001946"/>
    </source>
</evidence>
<evidence type="ECO:0000259" key="16">
    <source>
        <dbReference type="Pfam" id="PF08543"/>
    </source>
</evidence>
<evidence type="ECO:0000256" key="4">
    <source>
        <dbReference type="ARBA" id="ARBA00022679"/>
    </source>
</evidence>
<keyword evidence="6" id="KW-0547">Nucleotide-binding</keyword>
<dbReference type="Pfam" id="PF08543">
    <property type="entry name" value="Phos_pyr_kin"/>
    <property type="match status" value="1"/>
</dbReference>
<dbReference type="Proteomes" id="UP001642487">
    <property type="component" value="Chromosome 7"/>
</dbReference>
<feature type="domain" description="Pyridoxamine kinase/Phosphomethylpyrimidine kinase" evidence="16">
    <location>
        <begin position="150"/>
        <end position="394"/>
    </location>
</feature>
<protein>
    <recommendedName>
        <fullName evidence="3">thiamine phosphate synthase</fullName>
        <ecNumber evidence="3">2.5.1.3</ecNumber>
    </recommendedName>
</protein>
<evidence type="ECO:0000313" key="18">
    <source>
        <dbReference type="Proteomes" id="UP001642487"/>
    </source>
</evidence>
<organism evidence="17 18">
    <name type="scientific">Citrullus colocynthis</name>
    <name type="common">colocynth</name>
    <dbReference type="NCBI Taxonomy" id="252529"/>
    <lineage>
        <taxon>Eukaryota</taxon>
        <taxon>Viridiplantae</taxon>
        <taxon>Streptophyta</taxon>
        <taxon>Embryophyta</taxon>
        <taxon>Tracheophyta</taxon>
        <taxon>Spermatophyta</taxon>
        <taxon>Magnoliopsida</taxon>
        <taxon>eudicotyledons</taxon>
        <taxon>Gunneridae</taxon>
        <taxon>Pentapetalae</taxon>
        <taxon>rosids</taxon>
        <taxon>fabids</taxon>
        <taxon>Cucurbitales</taxon>
        <taxon>Cucurbitaceae</taxon>
        <taxon>Benincaseae</taxon>
        <taxon>Citrullus</taxon>
    </lineage>
</organism>